<keyword evidence="5" id="KW-1185">Reference proteome</keyword>
<dbReference type="Proteomes" id="UP001156664">
    <property type="component" value="Unassembled WGS sequence"/>
</dbReference>
<name>A0ABQ5YXE0_9BURK</name>
<dbReference type="InterPro" id="IPR007863">
    <property type="entry name" value="Peptidase_M16_C"/>
</dbReference>
<reference evidence="5" key="1">
    <citation type="journal article" date="2019" name="Int. J. Syst. Evol. Microbiol.">
        <title>The Global Catalogue of Microorganisms (GCM) 10K type strain sequencing project: providing services to taxonomists for standard genome sequencing and annotation.</title>
        <authorList>
            <consortium name="The Broad Institute Genomics Platform"/>
            <consortium name="The Broad Institute Genome Sequencing Center for Infectious Disease"/>
            <person name="Wu L."/>
            <person name="Ma J."/>
        </authorList>
    </citation>
    <scope>NUCLEOTIDE SEQUENCE [LARGE SCALE GENOMIC DNA]</scope>
    <source>
        <strain evidence="5">NBRC 105857</strain>
    </source>
</reference>
<feature type="domain" description="Peptidase M16 N-terminal" evidence="2">
    <location>
        <begin position="53"/>
        <end position="187"/>
    </location>
</feature>
<protein>
    <submittedName>
        <fullName evidence="4">Peptidase M16</fullName>
    </submittedName>
</protein>
<comment type="caution">
    <text evidence="4">The sequence shown here is derived from an EMBL/GenBank/DDBJ whole genome shotgun (WGS) entry which is preliminary data.</text>
</comment>
<feature type="signal peptide" evidence="1">
    <location>
        <begin position="1"/>
        <end position="26"/>
    </location>
</feature>
<sequence length="444" mass="48530">MLKQRNTVVTALFGLALMAFAGAANATLPIQTWKTDSGAKVMFMRTEALPMLDVRVDFPAGSRNDPAGKEGLASVVSDMLGRGAKGMSEDQIADGFADTGANFGSDAGVDYAGFQLRTLTAQPQFDKSIALFEKVMQQPEFKDDILKRELSRSVSDLKEELTKPGPLASRAFMQAMYPKHPYGTPVTEASLNAITLKDVQDFYQNRYLVKYAVVSMVGNLTREQAEKLANQLTANLPQGTLTSNPLGGEDYEALQAQEQGKLIHIDHPAEQSHILVGLPAMRRGTPDYFDLLVANHVIGGGGFVSRLMNEIREKRGLAYSVYSYFMPLGDAGPYQVGMQTRRDKTHEALGLLNSTLDNFIQNGPTQAELDAAKKNLIGGFPLRIDSNSDLVANLSMMGIYNMPLNFLDTWTSNIQKVTVQSAREAFARHVKKDKLVTVVVGGQP</sequence>
<accession>A0ABQ5YXE0</accession>
<dbReference type="InterPro" id="IPR011249">
    <property type="entry name" value="Metalloenz_LuxS/M16"/>
</dbReference>
<evidence type="ECO:0000313" key="4">
    <source>
        <dbReference type="EMBL" id="GLR27409.1"/>
    </source>
</evidence>
<evidence type="ECO:0000256" key="1">
    <source>
        <dbReference type="SAM" id="SignalP"/>
    </source>
</evidence>
<dbReference type="EMBL" id="BSOJ01000030">
    <property type="protein sequence ID" value="GLR27409.1"/>
    <property type="molecule type" value="Genomic_DNA"/>
</dbReference>
<dbReference type="PANTHER" id="PTHR11851:SF224">
    <property type="entry name" value="PROCESSING PROTEASE"/>
    <property type="match status" value="1"/>
</dbReference>
<feature type="domain" description="Peptidase M16 C-terminal" evidence="3">
    <location>
        <begin position="194"/>
        <end position="376"/>
    </location>
</feature>
<organism evidence="4 5">
    <name type="scientific">Limnobacter litoralis</name>
    <dbReference type="NCBI Taxonomy" id="481366"/>
    <lineage>
        <taxon>Bacteria</taxon>
        <taxon>Pseudomonadati</taxon>
        <taxon>Pseudomonadota</taxon>
        <taxon>Betaproteobacteria</taxon>
        <taxon>Burkholderiales</taxon>
        <taxon>Burkholderiaceae</taxon>
        <taxon>Limnobacter</taxon>
    </lineage>
</organism>
<dbReference type="Pfam" id="PF05193">
    <property type="entry name" value="Peptidase_M16_C"/>
    <property type="match status" value="1"/>
</dbReference>
<feature type="chain" id="PRO_5045827732" evidence="1">
    <location>
        <begin position="27"/>
        <end position="444"/>
    </location>
</feature>
<dbReference type="InterPro" id="IPR050361">
    <property type="entry name" value="MPP/UQCRC_Complex"/>
</dbReference>
<dbReference type="Pfam" id="PF00675">
    <property type="entry name" value="Peptidase_M16"/>
    <property type="match status" value="1"/>
</dbReference>
<proteinExistence type="predicted"/>
<dbReference type="PANTHER" id="PTHR11851">
    <property type="entry name" value="METALLOPROTEASE"/>
    <property type="match status" value="1"/>
</dbReference>
<evidence type="ECO:0000259" key="3">
    <source>
        <dbReference type="Pfam" id="PF05193"/>
    </source>
</evidence>
<dbReference type="RefSeq" id="WP_284282181.1">
    <property type="nucleotide sequence ID" value="NZ_BSOJ01000030.1"/>
</dbReference>
<keyword evidence="1" id="KW-0732">Signal</keyword>
<evidence type="ECO:0000259" key="2">
    <source>
        <dbReference type="Pfam" id="PF00675"/>
    </source>
</evidence>
<gene>
    <name evidence="4" type="ORF">GCM10007875_25000</name>
</gene>
<dbReference type="InterPro" id="IPR011765">
    <property type="entry name" value="Pept_M16_N"/>
</dbReference>
<evidence type="ECO:0000313" key="5">
    <source>
        <dbReference type="Proteomes" id="UP001156664"/>
    </source>
</evidence>
<dbReference type="Gene3D" id="3.30.830.10">
    <property type="entry name" value="Metalloenzyme, LuxS/M16 peptidase-like"/>
    <property type="match status" value="2"/>
</dbReference>
<dbReference type="SUPFAM" id="SSF63411">
    <property type="entry name" value="LuxS/MPP-like metallohydrolase"/>
    <property type="match status" value="2"/>
</dbReference>